<dbReference type="RefSeq" id="XP_003293083.1">
    <property type="nucleotide sequence ID" value="XM_003293035.1"/>
</dbReference>
<reference evidence="3" key="1">
    <citation type="journal article" date="2011" name="Genome Biol.">
        <title>Comparative genomics of the social amoebae Dictyostelium discoideum and Dictyostelium purpureum.</title>
        <authorList>
            <consortium name="US DOE Joint Genome Institute (JGI-PGF)"/>
            <person name="Sucgang R."/>
            <person name="Kuo A."/>
            <person name="Tian X."/>
            <person name="Salerno W."/>
            <person name="Parikh A."/>
            <person name="Feasley C.L."/>
            <person name="Dalin E."/>
            <person name="Tu H."/>
            <person name="Huang E."/>
            <person name="Barry K."/>
            <person name="Lindquist E."/>
            <person name="Shapiro H."/>
            <person name="Bruce D."/>
            <person name="Schmutz J."/>
            <person name="Salamov A."/>
            <person name="Fey P."/>
            <person name="Gaudet P."/>
            <person name="Anjard C."/>
            <person name="Babu M.M."/>
            <person name="Basu S."/>
            <person name="Bushmanova Y."/>
            <person name="van der Wel H."/>
            <person name="Katoh-Kurasawa M."/>
            <person name="Dinh C."/>
            <person name="Coutinho P.M."/>
            <person name="Saito T."/>
            <person name="Elias M."/>
            <person name="Schaap P."/>
            <person name="Kay R.R."/>
            <person name="Henrissat B."/>
            <person name="Eichinger L."/>
            <person name="Rivero F."/>
            <person name="Putnam N.H."/>
            <person name="West C.M."/>
            <person name="Loomis W.F."/>
            <person name="Chisholm R.L."/>
            <person name="Shaulsky G."/>
            <person name="Strassmann J.E."/>
            <person name="Queller D.C."/>
            <person name="Kuspa A."/>
            <person name="Grigoriev I.V."/>
        </authorList>
    </citation>
    <scope>NUCLEOTIDE SEQUENCE [LARGE SCALE GENOMIC DNA]</scope>
    <source>
        <strain evidence="3">QSDP1</strain>
    </source>
</reference>
<evidence type="ECO:0000313" key="3">
    <source>
        <dbReference type="Proteomes" id="UP000001064"/>
    </source>
</evidence>
<dbReference type="InParanoid" id="F1A094"/>
<dbReference type="GeneID" id="10510630"/>
<dbReference type="Proteomes" id="UP000001064">
    <property type="component" value="Unassembled WGS sequence"/>
</dbReference>
<accession>F1A094</accession>
<dbReference type="AlphaFoldDB" id="F1A094"/>
<dbReference type="PANTHER" id="PTHR24032">
    <property type="entry name" value="EGF-LIKE DOMAIN-CONTAINING PROTEIN-RELATED-RELATED"/>
    <property type="match status" value="1"/>
</dbReference>
<proteinExistence type="predicted"/>
<evidence type="ECO:0000313" key="2">
    <source>
        <dbReference type="EMBL" id="EGC30386.1"/>
    </source>
</evidence>
<protein>
    <recommendedName>
        <fullName evidence="4">EGF-like domain-containing protein</fullName>
    </recommendedName>
</protein>
<keyword evidence="1" id="KW-0732">Signal</keyword>
<feature type="signal peptide" evidence="1">
    <location>
        <begin position="1"/>
        <end position="16"/>
    </location>
</feature>
<organism evidence="2 3">
    <name type="scientific">Dictyostelium purpureum</name>
    <name type="common">Slime mold</name>
    <dbReference type="NCBI Taxonomy" id="5786"/>
    <lineage>
        <taxon>Eukaryota</taxon>
        <taxon>Amoebozoa</taxon>
        <taxon>Evosea</taxon>
        <taxon>Eumycetozoa</taxon>
        <taxon>Dictyostelia</taxon>
        <taxon>Dictyosteliales</taxon>
        <taxon>Dictyosteliaceae</taxon>
        <taxon>Dictyostelium</taxon>
    </lineage>
</organism>
<feature type="chain" id="PRO_5003265529" description="EGF-like domain-containing protein" evidence="1">
    <location>
        <begin position="17"/>
        <end position="263"/>
    </location>
</feature>
<evidence type="ECO:0008006" key="4">
    <source>
        <dbReference type="Google" id="ProtNLM"/>
    </source>
</evidence>
<gene>
    <name evidence="2" type="ORF">DICPUDRAFT_41509</name>
</gene>
<dbReference type="PANTHER" id="PTHR24032:SF76">
    <property type="entry name" value="EGF-LIKE DOMAIN-CONTAINING PROTEIN"/>
    <property type="match status" value="1"/>
</dbReference>
<dbReference type="OrthoDB" id="5989069at2759"/>
<evidence type="ECO:0000256" key="1">
    <source>
        <dbReference type="SAM" id="SignalP"/>
    </source>
</evidence>
<dbReference type="InterPro" id="IPR053331">
    <property type="entry name" value="EGF-like_comC"/>
</dbReference>
<dbReference type="VEuPathDB" id="AmoebaDB:DICPUDRAFT_41509"/>
<name>F1A094_DICPU</name>
<sequence>MKIIFIFICFIYVCLCSNYLIKKPIVSSYLPAISSGGDVSFYGEFEHYKNITITIGNEFCKVQYNNKYQIICFIGTLNNNKRYDVNLVTNNKSWYAKNYYTPYVNGSTCINGNSLSCINCFEGWVGENCDQLKPLNISSVPDVSHFGGYFYANGFFGLNPEALIVYIGSNKANITFDSYDIIGGKILPGEGYHDINIYNKINNQLIFTGRDMFYYNPKLCLNNCLENGWCNNGTCSCYKHWYGNDCSKYNYSITINRNFPQNI</sequence>
<dbReference type="KEGG" id="dpp:DICPUDRAFT_41509"/>
<dbReference type="EMBL" id="GL871333">
    <property type="protein sequence ID" value="EGC30386.1"/>
    <property type="molecule type" value="Genomic_DNA"/>
</dbReference>
<keyword evidence="3" id="KW-1185">Reference proteome</keyword>